<name>A0ABT6YCE9_9BACT</name>
<dbReference type="EMBL" id="JASHIF010000012">
    <property type="protein sequence ID" value="MDI9860788.1"/>
    <property type="molecule type" value="Genomic_DNA"/>
</dbReference>
<keyword evidence="3" id="KW-1185">Reference proteome</keyword>
<evidence type="ECO:0000259" key="1">
    <source>
        <dbReference type="Pfam" id="PF03724"/>
    </source>
</evidence>
<proteinExistence type="predicted"/>
<organism evidence="2 3">
    <name type="scientific">Flectobacillus roseus</name>
    <dbReference type="NCBI Taxonomy" id="502259"/>
    <lineage>
        <taxon>Bacteria</taxon>
        <taxon>Pseudomonadati</taxon>
        <taxon>Bacteroidota</taxon>
        <taxon>Cytophagia</taxon>
        <taxon>Cytophagales</taxon>
        <taxon>Flectobacillaceae</taxon>
        <taxon>Flectobacillus</taxon>
    </lineage>
</organism>
<comment type="caution">
    <text evidence="2">The sequence shown here is derived from an EMBL/GenBank/DDBJ whole genome shotgun (WGS) entry which is preliminary data.</text>
</comment>
<reference evidence="2 3" key="1">
    <citation type="submission" date="2023-05" db="EMBL/GenBank/DDBJ databases">
        <title>Novel species of genus Flectobacillus isolated from stream in China.</title>
        <authorList>
            <person name="Lu H."/>
        </authorList>
    </citation>
    <scope>NUCLEOTIDE SEQUENCE [LARGE SCALE GENOMIC DNA]</scope>
    <source>
        <strain evidence="2 3">KCTC 42575</strain>
    </source>
</reference>
<protein>
    <submittedName>
        <fullName evidence="2">META domain-containing protein</fullName>
    </submittedName>
</protein>
<dbReference type="RefSeq" id="WP_283345392.1">
    <property type="nucleotide sequence ID" value="NZ_JASHIF010000012.1"/>
</dbReference>
<dbReference type="PROSITE" id="PS51257">
    <property type="entry name" value="PROKAR_LIPOPROTEIN"/>
    <property type="match status" value="1"/>
</dbReference>
<evidence type="ECO:0000313" key="2">
    <source>
        <dbReference type="EMBL" id="MDI9860788.1"/>
    </source>
</evidence>
<dbReference type="InterPro" id="IPR038670">
    <property type="entry name" value="HslJ-like_sf"/>
</dbReference>
<feature type="domain" description="DUF306" evidence="1">
    <location>
        <begin position="51"/>
        <end position="159"/>
    </location>
</feature>
<accession>A0ABT6YCE9</accession>
<dbReference type="Proteomes" id="UP001236507">
    <property type="component" value="Unassembled WGS sequence"/>
</dbReference>
<dbReference type="InterPro" id="IPR005184">
    <property type="entry name" value="DUF306_Meta_HslJ"/>
</dbReference>
<evidence type="ECO:0000313" key="3">
    <source>
        <dbReference type="Proteomes" id="UP001236507"/>
    </source>
</evidence>
<gene>
    <name evidence="2" type="ORF">QM524_16345</name>
</gene>
<dbReference type="Pfam" id="PF03724">
    <property type="entry name" value="META"/>
    <property type="match status" value="1"/>
</dbReference>
<sequence length="190" mass="20963">MKKILNSLTVKFMKIGLLFLLFMIGASACHPIENDASAKGNIGNLDSLKGTWTLKYVFLGDVIDQPCSSSKMSHDITLNITNQLVDNTTDTFVINGKSAVNSIFGGLKILSFDENTQIGKAAITQLGSTKMAGPEDLMNCELRYFTLLNATKDFKIFKDTDGKTYLHLGDFKTDNQPSRNGGMYLIYIKN</sequence>
<dbReference type="Gene3D" id="2.40.128.270">
    <property type="match status" value="1"/>
</dbReference>